<reference evidence="2" key="1">
    <citation type="journal article" date="2021" name="PeerJ">
        <title>Extensive microbial diversity within the chicken gut microbiome revealed by metagenomics and culture.</title>
        <authorList>
            <person name="Gilroy R."/>
            <person name="Ravi A."/>
            <person name="Getino M."/>
            <person name="Pursley I."/>
            <person name="Horton D.L."/>
            <person name="Alikhan N.F."/>
            <person name="Baker D."/>
            <person name="Gharbi K."/>
            <person name="Hall N."/>
            <person name="Watson M."/>
            <person name="Adriaenssens E.M."/>
            <person name="Foster-Nyarko E."/>
            <person name="Jarju S."/>
            <person name="Secka A."/>
            <person name="Antonio M."/>
            <person name="Oren A."/>
            <person name="Chaudhuri R.R."/>
            <person name="La Ragione R."/>
            <person name="Hildebrand F."/>
            <person name="Pallen M.J."/>
        </authorList>
    </citation>
    <scope>NUCLEOTIDE SEQUENCE</scope>
    <source>
        <strain evidence="2">8470</strain>
    </source>
</reference>
<dbReference type="AlphaFoldDB" id="A0A948X2R9"/>
<protein>
    <recommendedName>
        <fullName evidence="1">DUF6965 domain-containing protein</fullName>
    </recommendedName>
</protein>
<comment type="caution">
    <text evidence="2">The sequence shown here is derived from an EMBL/GenBank/DDBJ whole genome shotgun (WGS) entry which is preliminary data.</text>
</comment>
<evidence type="ECO:0000313" key="3">
    <source>
        <dbReference type="Proteomes" id="UP000784286"/>
    </source>
</evidence>
<sequence length="83" mass="9473">MKKIDEVYTKKEVEDLKAWFDNATLPKSLQLDKATFIPNLKDTLDRLFQQAFITHENAKLLGGMHLIERIKAKLEGENTAGEA</sequence>
<evidence type="ECO:0000313" key="2">
    <source>
        <dbReference type="EMBL" id="MBU3856244.1"/>
    </source>
</evidence>
<dbReference type="EMBL" id="JAHLFJ010000068">
    <property type="protein sequence ID" value="MBU3856244.1"/>
    <property type="molecule type" value="Genomic_DNA"/>
</dbReference>
<reference evidence="2" key="2">
    <citation type="submission" date="2021-04" db="EMBL/GenBank/DDBJ databases">
        <authorList>
            <person name="Gilroy R."/>
        </authorList>
    </citation>
    <scope>NUCLEOTIDE SEQUENCE</scope>
    <source>
        <strain evidence="2">8470</strain>
    </source>
</reference>
<organism evidence="2 3">
    <name type="scientific">Candidatus Phocaeicola excrementipullorum</name>
    <dbReference type="NCBI Taxonomy" id="2838731"/>
    <lineage>
        <taxon>Bacteria</taxon>
        <taxon>Pseudomonadati</taxon>
        <taxon>Bacteroidota</taxon>
        <taxon>Bacteroidia</taxon>
        <taxon>Bacteroidales</taxon>
        <taxon>Bacteroidaceae</taxon>
        <taxon>Phocaeicola</taxon>
    </lineage>
</organism>
<name>A0A948X2R9_9BACT</name>
<dbReference type="Pfam" id="PF22292">
    <property type="entry name" value="DUF6965"/>
    <property type="match status" value="1"/>
</dbReference>
<evidence type="ECO:0000259" key="1">
    <source>
        <dbReference type="Pfam" id="PF22292"/>
    </source>
</evidence>
<accession>A0A948X2R9</accession>
<gene>
    <name evidence="2" type="ORF">H9928_06785</name>
</gene>
<dbReference type="Proteomes" id="UP000784286">
    <property type="component" value="Unassembled WGS sequence"/>
</dbReference>
<proteinExistence type="predicted"/>
<feature type="domain" description="DUF6965" evidence="1">
    <location>
        <begin position="12"/>
        <end position="75"/>
    </location>
</feature>
<dbReference type="InterPro" id="IPR054238">
    <property type="entry name" value="DUF6965"/>
</dbReference>